<sequence>MKFTKFFFAMLAGSLFLVSCDDSDNSAPLGAYDNGILVVNEGSGTAGSVTFIGDDMVTTQQNVYGAENAGDGLGGYVQSIFFNGDKAFIISNGSNKITVVNRYTFKVIDKIETNLSVPRYGVVVDGKAYVTNLATFGSLTDDFVTVINLDTYAVETTFPVNAIADRILEENGKLYIGNGNYGEGHSVTVMNPANGAIISTLETTLSPTSMAEDNNTLYVLCSNYADPSTIVKINLSNNQITGTITLADGLVNAQNLDIENGKLYFTVNSDVFSAPLNATTVGSTPLFTSDATTLYGFAVDNNKIYISDAKDYVSDGKAFIYSLAGALQNQFTVGLIPNGFYFN</sequence>
<dbReference type="RefSeq" id="WP_108903612.1">
    <property type="nucleotide sequence ID" value="NZ_CP029187.1"/>
</dbReference>
<dbReference type="InterPro" id="IPR015943">
    <property type="entry name" value="WD40/YVTN_repeat-like_dom_sf"/>
</dbReference>
<dbReference type="KEGG" id="fpal:HYN49_07880"/>
<name>A0A2S1SHD6_9FLAO</name>
<evidence type="ECO:0000256" key="1">
    <source>
        <dbReference type="SAM" id="SignalP"/>
    </source>
</evidence>
<dbReference type="InterPro" id="IPR051200">
    <property type="entry name" value="Host-pathogen_enzymatic-act"/>
</dbReference>
<proteinExistence type="predicted"/>
<keyword evidence="1" id="KW-0732">Signal</keyword>
<dbReference type="PANTHER" id="PTHR47197">
    <property type="entry name" value="PROTEIN NIRF"/>
    <property type="match status" value="1"/>
</dbReference>
<feature type="chain" id="PRO_5015484386" description="Cell surface protein" evidence="1">
    <location>
        <begin position="20"/>
        <end position="343"/>
    </location>
</feature>
<organism evidence="2 3">
    <name type="scientific">Flavobacterium pallidum</name>
    <dbReference type="NCBI Taxonomy" id="2172098"/>
    <lineage>
        <taxon>Bacteria</taxon>
        <taxon>Pseudomonadati</taxon>
        <taxon>Bacteroidota</taxon>
        <taxon>Flavobacteriia</taxon>
        <taxon>Flavobacteriales</taxon>
        <taxon>Flavobacteriaceae</taxon>
        <taxon>Flavobacterium</taxon>
    </lineage>
</organism>
<dbReference type="InterPro" id="IPR031815">
    <property type="entry name" value="DUF5074"/>
</dbReference>
<evidence type="ECO:0000313" key="2">
    <source>
        <dbReference type="EMBL" id="AWI25826.1"/>
    </source>
</evidence>
<dbReference type="OrthoDB" id="9773938at2"/>
<feature type="signal peptide" evidence="1">
    <location>
        <begin position="1"/>
        <end position="19"/>
    </location>
</feature>
<dbReference type="PANTHER" id="PTHR47197:SF3">
    <property type="entry name" value="DIHYDRO-HEME D1 DEHYDROGENASE"/>
    <property type="match status" value="1"/>
</dbReference>
<dbReference type="Pfam" id="PF16819">
    <property type="entry name" value="DUF5074"/>
    <property type="match status" value="1"/>
</dbReference>
<keyword evidence="3" id="KW-1185">Reference proteome</keyword>
<accession>A0A2S1SHD6</accession>
<dbReference type="PROSITE" id="PS51257">
    <property type="entry name" value="PROKAR_LIPOPROTEIN"/>
    <property type="match status" value="1"/>
</dbReference>
<reference evidence="2 3" key="1">
    <citation type="submission" date="2018-05" db="EMBL/GenBank/DDBJ databases">
        <title>Genome sequencing of Flavobacterium sp. HYN0049.</title>
        <authorList>
            <person name="Yi H."/>
            <person name="Baek C."/>
        </authorList>
    </citation>
    <scope>NUCLEOTIDE SEQUENCE [LARGE SCALE GENOMIC DNA]</scope>
    <source>
        <strain evidence="2 3">HYN0049</strain>
    </source>
</reference>
<dbReference type="EMBL" id="CP029187">
    <property type="protein sequence ID" value="AWI25826.1"/>
    <property type="molecule type" value="Genomic_DNA"/>
</dbReference>
<gene>
    <name evidence="2" type="ORF">HYN49_07880</name>
</gene>
<evidence type="ECO:0000313" key="3">
    <source>
        <dbReference type="Proteomes" id="UP000244937"/>
    </source>
</evidence>
<dbReference type="Proteomes" id="UP000244937">
    <property type="component" value="Chromosome"/>
</dbReference>
<evidence type="ECO:0008006" key="4">
    <source>
        <dbReference type="Google" id="ProtNLM"/>
    </source>
</evidence>
<dbReference type="Gene3D" id="2.130.10.10">
    <property type="entry name" value="YVTN repeat-like/Quinoprotein amine dehydrogenase"/>
    <property type="match status" value="1"/>
</dbReference>
<dbReference type="SUPFAM" id="SSF63825">
    <property type="entry name" value="YWTD domain"/>
    <property type="match status" value="1"/>
</dbReference>
<dbReference type="AlphaFoldDB" id="A0A2S1SHD6"/>
<protein>
    <recommendedName>
        <fullName evidence="4">Cell surface protein</fullName>
    </recommendedName>
</protein>